<dbReference type="PANTHER" id="PTHR43626:SF4">
    <property type="entry name" value="GCN5-RELATED N-ACETYLTRANSFERASE 2, CHLOROPLASTIC"/>
    <property type="match status" value="1"/>
</dbReference>
<name>A0ABN7YKG0_9BURK</name>
<keyword evidence="1" id="KW-0808">Transferase</keyword>
<feature type="domain" description="N-acetyltransferase" evidence="3">
    <location>
        <begin position="9"/>
        <end position="137"/>
    </location>
</feature>
<evidence type="ECO:0000256" key="1">
    <source>
        <dbReference type="ARBA" id="ARBA00022679"/>
    </source>
</evidence>
<evidence type="ECO:0000259" key="3">
    <source>
        <dbReference type="PROSITE" id="PS51186"/>
    </source>
</evidence>
<dbReference type="CDD" id="cd04301">
    <property type="entry name" value="NAT_SF"/>
    <property type="match status" value="1"/>
</dbReference>
<dbReference type="InterPro" id="IPR000182">
    <property type="entry name" value="GNAT_dom"/>
</dbReference>
<dbReference type="PANTHER" id="PTHR43626">
    <property type="entry name" value="ACYL-COA N-ACYLTRANSFERASE"/>
    <property type="match status" value="1"/>
</dbReference>
<dbReference type="PROSITE" id="PS51186">
    <property type="entry name" value="GNAT"/>
    <property type="match status" value="1"/>
</dbReference>
<evidence type="ECO:0000256" key="2">
    <source>
        <dbReference type="ARBA" id="ARBA00023315"/>
    </source>
</evidence>
<protein>
    <recommendedName>
        <fullName evidence="3">N-acetyltransferase domain-containing protein</fullName>
    </recommendedName>
</protein>
<dbReference type="InterPro" id="IPR016181">
    <property type="entry name" value="Acyl_CoA_acyltransferase"/>
</dbReference>
<proteinExistence type="predicted"/>
<dbReference type="SUPFAM" id="SSF55729">
    <property type="entry name" value="Acyl-CoA N-acyltransferases (Nat)"/>
    <property type="match status" value="1"/>
</dbReference>
<dbReference type="InterPro" id="IPR045039">
    <property type="entry name" value="NSI-like"/>
</dbReference>
<dbReference type="EMBL" id="CAJZAF010000013">
    <property type="protein sequence ID" value="CAG9173972.1"/>
    <property type="molecule type" value="Genomic_DNA"/>
</dbReference>
<keyword evidence="5" id="KW-1185">Reference proteome</keyword>
<gene>
    <name evidence="4" type="ORF">LMG23994_02755</name>
</gene>
<sequence length="137" mass="15138">MLLLGEPPMEIRNVLPEDIEAARQLLIANGWNNRVGSAERFARLVANSQRVVVAVDKGEVIGFARALCDDVSDGFLSMIVVAPNYRRQGIGRALVRQVMGNDPDIIWVLRAARSSEAAFFGQLGFTPSMVAMERRRP</sequence>
<accession>A0ABN7YKG0</accession>
<reference evidence="4 5" key="1">
    <citation type="submission" date="2021-08" db="EMBL/GenBank/DDBJ databases">
        <authorList>
            <person name="Peeters C."/>
        </authorList>
    </citation>
    <scope>NUCLEOTIDE SEQUENCE [LARGE SCALE GENOMIC DNA]</scope>
    <source>
        <strain evidence="4 5">LMG 23994</strain>
    </source>
</reference>
<dbReference type="Proteomes" id="UP000701702">
    <property type="component" value="Unassembled WGS sequence"/>
</dbReference>
<organism evidence="4 5">
    <name type="scientific">Cupriavidus pinatubonensis</name>
    <dbReference type="NCBI Taxonomy" id="248026"/>
    <lineage>
        <taxon>Bacteria</taxon>
        <taxon>Pseudomonadati</taxon>
        <taxon>Pseudomonadota</taxon>
        <taxon>Betaproteobacteria</taxon>
        <taxon>Burkholderiales</taxon>
        <taxon>Burkholderiaceae</taxon>
        <taxon>Cupriavidus</taxon>
    </lineage>
</organism>
<dbReference type="Gene3D" id="3.40.630.30">
    <property type="match status" value="1"/>
</dbReference>
<comment type="caution">
    <text evidence="4">The sequence shown here is derived from an EMBL/GenBank/DDBJ whole genome shotgun (WGS) entry which is preliminary data.</text>
</comment>
<evidence type="ECO:0000313" key="5">
    <source>
        <dbReference type="Proteomes" id="UP000701702"/>
    </source>
</evidence>
<evidence type="ECO:0000313" key="4">
    <source>
        <dbReference type="EMBL" id="CAG9173972.1"/>
    </source>
</evidence>
<dbReference type="Pfam" id="PF13508">
    <property type="entry name" value="Acetyltransf_7"/>
    <property type="match status" value="1"/>
</dbReference>
<keyword evidence="2" id="KW-0012">Acyltransferase</keyword>